<dbReference type="Pfam" id="PF11694">
    <property type="entry name" value="DUF3290"/>
    <property type="match status" value="1"/>
</dbReference>
<feature type="transmembrane region" description="Helical" evidence="1">
    <location>
        <begin position="18"/>
        <end position="38"/>
    </location>
</feature>
<keyword evidence="1" id="KW-0472">Membrane</keyword>
<dbReference type="EMBL" id="JACBNY010000013">
    <property type="protein sequence ID" value="MBA0017023.1"/>
    <property type="molecule type" value="Genomic_DNA"/>
</dbReference>
<protein>
    <submittedName>
        <fullName evidence="2">DUF3290 family protein</fullName>
    </submittedName>
</protein>
<keyword evidence="1" id="KW-1133">Transmembrane helix</keyword>
<reference evidence="2 3" key="1">
    <citation type="submission" date="2020-07" db="EMBL/GenBank/DDBJ databases">
        <authorList>
            <person name="Hilgarth M."/>
            <person name="Werum V."/>
            <person name="Vogel R.F."/>
        </authorList>
    </citation>
    <scope>NUCLEOTIDE SEQUENCE [LARGE SCALE GENOMIC DNA]</scope>
    <source>
        <strain evidence="2 3">DSM 28961</strain>
    </source>
</reference>
<sequence length="148" mass="17402">MDFFGIEFLKEHSGLIDYIWYILIFGLLIILLFVFGLALKHRMKTKYRELSLIVLLLLMFSLGIQYSNYKMYQSRQSQSSQMVLFMQSLAQSKETSINNIYVNSTQYSDGIIVLIDDKYYKVTINPDQKSYTLTDAYIFDNKVNIINK</sequence>
<comment type="caution">
    <text evidence="2">The sequence shown here is derived from an EMBL/GenBank/DDBJ whole genome shotgun (WGS) entry which is preliminary data.</text>
</comment>
<dbReference type="InterPro" id="IPR021707">
    <property type="entry name" value="DUF3290"/>
</dbReference>
<gene>
    <name evidence="2" type="ORF">HZR21_07795</name>
</gene>
<name>A0A7V8SK47_9LACT</name>
<dbReference type="GeneID" id="303195418"/>
<feature type="transmembrane region" description="Helical" evidence="1">
    <location>
        <begin position="50"/>
        <end position="69"/>
    </location>
</feature>
<evidence type="ECO:0000313" key="2">
    <source>
        <dbReference type="EMBL" id="MBA0017023.1"/>
    </source>
</evidence>
<dbReference type="Proteomes" id="UP000530186">
    <property type="component" value="Unassembled WGS sequence"/>
</dbReference>
<evidence type="ECO:0000313" key="3">
    <source>
        <dbReference type="Proteomes" id="UP000530186"/>
    </source>
</evidence>
<keyword evidence="3" id="KW-1185">Reference proteome</keyword>
<organism evidence="2 3">
    <name type="scientific">Pseudolactococcus laudensis</name>
    <dbReference type="NCBI Taxonomy" id="1494461"/>
    <lineage>
        <taxon>Bacteria</taxon>
        <taxon>Bacillati</taxon>
        <taxon>Bacillota</taxon>
        <taxon>Bacilli</taxon>
        <taxon>Lactobacillales</taxon>
        <taxon>Streptococcaceae</taxon>
        <taxon>Pseudolactococcus</taxon>
    </lineage>
</organism>
<proteinExistence type="predicted"/>
<evidence type="ECO:0000256" key="1">
    <source>
        <dbReference type="SAM" id="Phobius"/>
    </source>
</evidence>
<accession>A0A7V8SK47</accession>
<dbReference type="RefSeq" id="WP_040525706.1">
    <property type="nucleotide sequence ID" value="NZ_CBCRWQ010000025.1"/>
</dbReference>
<keyword evidence="1" id="KW-0812">Transmembrane</keyword>
<dbReference type="AlphaFoldDB" id="A0A7V8SK47"/>